<dbReference type="InterPro" id="IPR000015">
    <property type="entry name" value="Fimb_usher"/>
</dbReference>
<sequence>MRKGKKYKMNFFRLGRVNLAIISIIYSNYSYSDDYFDPYSVYINGKSPLQIDLSDFKSKGGQLPGRYQAALYLNGDFLDSRKINFVSVDGGLQPDLRKSDLIGWGVIDNATPDWMGYSNDKPITQISKLIPDAFINYDFDHQRIDISIPQKFIKKDVDGYVPMSKWDDGLDALILNYAYTGSNTWSDYYSGNKNNSFLNLRSGLNINGWRVRNYSTYTNNSQGQSGWNSINTYAQHDIRRLDSKFTVGDTTTPSEVFDSYSFRGLQLSSDDSMQPESLRGFAPVVRGIAQSNAQVTIEQSGNIIWQSYVPPGPFEIRDLYPTSASGDLVVTVKESNGTVRRFAQAFSSVPIMLREGRTKYSVSLGKYRSTGIATKRPNFMQGTLIYGMPWALTLYGGNILSQDYNSFALGIGKGLGDLGSVSLDGTVAKTNFDDDSKKGASFRFQYSKDVASTGTTFTLAGYRYSTSGYYDFSEANGFFGSALPIGYDSEDHNDKENKILKNQYWNWQSNHNKKNKAEINITQNITDFGSIYISSYQQEYWGVKGKETSISTGINTSISSINYTLSYSYSKTPFYGTSDRVYSLSVQIPLDKFLPSSWLNLSSSITNDNKTVSSVGLSGTALTDNNLSYNIQQGYGSNGVGTTGNASLDYKGRYGEYQSGYNYTNKTKQVTYGVMGGILAHKYGYTLSQPLGDTIALVKADNASDIRVMNNSGVYTDNQGYAVVPYVTPYRKNRLSLDTSKLPEDVDLLGDTETVIPTSGALVLADYPTLSGRKILIKLENKTIPFGAIARVNNGNRTSQGIVDNRGMVYLSGVPSTGVVSITWEGGKCMANYRATDNKKISFIAVTCD</sequence>
<evidence type="ECO:0000256" key="2">
    <source>
        <dbReference type="ARBA" id="ARBA00008064"/>
    </source>
</evidence>
<evidence type="ECO:0000256" key="4">
    <source>
        <dbReference type="ARBA" id="ARBA00022452"/>
    </source>
</evidence>
<gene>
    <name evidence="12" type="ORF">HH682_06770</name>
</gene>
<feature type="domain" description="PapC-like C-terminal" evidence="10">
    <location>
        <begin position="780"/>
        <end position="835"/>
    </location>
</feature>
<dbReference type="Proteomes" id="UP000790096">
    <property type="component" value="Unassembled WGS sequence"/>
</dbReference>
<evidence type="ECO:0000256" key="6">
    <source>
        <dbReference type="ARBA" id="ARBA00022692"/>
    </source>
</evidence>
<dbReference type="InterPro" id="IPR037224">
    <property type="entry name" value="PapC_N_sf"/>
</dbReference>
<keyword evidence="7" id="KW-0732">Signal</keyword>
<evidence type="ECO:0000256" key="5">
    <source>
        <dbReference type="ARBA" id="ARBA00022558"/>
    </source>
</evidence>
<keyword evidence="9" id="KW-0998">Cell outer membrane</keyword>
<keyword evidence="8" id="KW-0472">Membrane</keyword>
<dbReference type="InterPro" id="IPR043142">
    <property type="entry name" value="PapC-like_C_sf"/>
</dbReference>
<dbReference type="EMBL" id="JABBFR010000007">
    <property type="protein sequence ID" value="MBT0724143.1"/>
    <property type="molecule type" value="Genomic_DNA"/>
</dbReference>
<evidence type="ECO:0000259" key="11">
    <source>
        <dbReference type="Pfam" id="PF13954"/>
    </source>
</evidence>
<evidence type="ECO:0000256" key="9">
    <source>
        <dbReference type="ARBA" id="ARBA00023237"/>
    </source>
</evidence>
<keyword evidence="3" id="KW-0813">Transport</keyword>
<dbReference type="PANTHER" id="PTHR30451">
    <property type="entry name" value="OUTER MEMBRANE USHER PROTEIN"/>
    <property type="match status" value="1"/>
</dbReference>
<dbReference type="Gene3D" id="2.60.40.2610">
    <property type="entry name" value="Outer membrane usher protein FimD, plug domain"/>
    <property type="match status" value="1"/>
</dbReference>
<dbReference type="Gene3D" id="3.10.20.410">
    <property type="match status" value="1"/>
</dbReference>
<evidence type="ECO:0000256" key="8">
    <source>
        <dbReference type="ARBA" id="ARBA00023136"/>
    </source>
</evidence>
<dbReference type="Gene3D" id="2.60.40.3110">
    <property type="match status" value="1"/>
</dbReference>
<comment type="similarity">
    <text evidence="2">Belongs to the fimbrial export usher family.</text>
</comment>
<dbReference type="SUPFAM" id="SSF141729">
    <property type="entry name" value="FimD N-terminal domain-like"/>
    <property type="match status" value="1"/>
</dbReference>
<feature type="domain" description="PapC N-terminal" evidence="11">
    <location>
        <begin position="44"/>
        <end position="180"/>
    </location>
</feature>
<accession>A0ABS5SXC3</accession>
<evidence type="ECO:0000313" key="12">
    <source>
        <dbReference type="EMBL" id="MBT0724143.1"/>
    </source>
</evidence>
<comment type="subcellular location">
    <subcellularLocation>
        <location evidence="1">Cell outer membrane</location>
        <topology evidence="1">Multi-pass membrane protein</topology>
    </subcellularLocation>
</comment>
<dbReference type="Pfam" id="PF00577">
    <property type="entry name" value="Usher"/>
    <property type="match status" value="1"/>
</dbReference>
<dbReference type="PANTHER" id="PTHR30451:SF21">
    <property type="entry name" value="FIMBRIAL USHER DOMAIN-CONTAINING PROTEIN YDET-RELATED"/>
    <property type="match status" value="1"/>
</dbReference>
<dbReference type="InterPro" id="IPR025949">
    <property type="entry name" value="PapC-like_C"/>
</dbReference>
<organism evidence="12 13">
    <name type="scientific">Rosenbergiella gaditana</name>
    <dbReference type="NCBI Taxonomy" id="2726987"/>
    <lineage>
        <taxon>Bacteria</taxon>
        <taxon>Pseudomonadati</taxon>
        <taxon>Pseudomonadota</taxon>
        <taxon>Gammaproteobacteria</taxon>
        <taxon>Enterobacterales</taxon>
        <taxon>Erwiniaceae</taxon>
        <taxon>Rosenbergiella</taxon>
    </lineage>
</organism>
<evidence type="ECO:0000256" key="7">
    <source>
        <dbReference type="ARBA" id="ARBA00022729"/>
    </source>
</evidence>
<comment type="caution">
    <text evidence="12">The sequence shown here is derived from an EMBL/GenBank/DDBJ whole genome shotgun (WGS) entry which is preliminary data.</text>
</comment>
<evidence type="ECO:0000256" key="3">
    <source>
        <dbReference type="ARBA" id="ARBA00022448"/>
    </source>
</evidence>
<keyword evidence="5" id="KW-1029">Fimbrium biogenesis</keyword>
<dbReference type="RefSeq" id="WP_214236839.1">
    <property type="nucleotide sequence ID" value="NZ_JABBFR010000007.1"/>
</dbReference>
<evidence type="ECO:0000256" key="1">
    <source>
        <dbReference type="ARBA" id="ARBA00004571"/>
    </source>
</evidence>
<keyword evidence="6" id="KW-0812">Transmembrane</keyword>
<evidence type="ECO:0000259" key="10">
    <source>
        <dbReference type="Pfam" id="PF13953"/>
    </source>
</evidence>
<protein>
    <submittedName>
        <fullName evidence="12">Fimbrial biogenesis outer membrane usher protein</fullName>
    </submittedName>
</protein>
<reference evidence="12 13" key="1">
    <citation type="submission" date="2020-04" db="EMBL/GenBank/DDBJ databases">
        <title>Genome sequencing of Rosenbergiella species.</title>
        <authorList>
            <person name="Alvarez-Perez S."/>
            <person name="Lievens B."/>
        </authorList>
    </citation>
    <scope>NUCLEOTIDE SEQUENCE [LARGE SCALE GENOMIC DNA]</scope>
    <source>
        <strain evidence="12 13">S61</strain>
    </source>
</reference>
<dbReference type="Gene3D" id="2.60.40.2070">
    <property type="match status" value="1"/>
</dbReference>
<proteinExistence type="inferred from homology"/>
<keyword evidence="4" id="KW-1134">Transmembrane beta strand</keyword>
<dbReference type="Pfam" id="PF13954">
    <property type="entry name" value="PapC_N"/>
    <property type="match status" value="1"/>
</dbReference>
<dbReference type="InterPro" id="IPR025885">
    <property type="entry name" value="PapC_N"/>
</dbReference>
<evidence type="ECO:0000313" key="13">
    <source>
        <dbReference type="Proteomes" id="UP000790096"/>
    </source>
</evidence>
<name>A0ABS5SXC3_9GAMM</name>
<keyword evidence="13" id="KW-1185">Reference proteome</keyword>
<dbReference type="Pfam" id="PF13953">
    <property type="entry name" value="PapC_C"/>
    <property type="match status" value="1"/>
</dbReference>
<dbReference type="InterPro" id="IPR042186">
    <property type="entry name" value="FimD_plug_dom"/>
</dbReference>